<dbReference type="CDD" id="cd04301">
    <property type="entry name" value="NAT_SF"/>
    <property type="match status" value="1"/>
</dbReference>
<feature type="domain" description="N-acetyltransferase" evidence="3">
    <location>
        <begin position="1"/>
        <end position="157"/>
    </location>
</feature>
<dbReference type="PANTHER" id="PTHR43877">
    <property type="entry name" value="AMINOALKYLPHOSPHONATE N-ACETYLTRANSFERASE-RELATED-RELATED"/>
    <property type="match status" value="1"/>
</dbReference>
<accession>A0A1M5YGT5</accession>
<keyword evidence="1 4" id="KW-0808">Transferase</keyword>
<keyword evidence="2" id="KW-0012">Acyltransferase</keyword>
<gene>
    <name evidence="4" type="ORF">SAMN02745823_02524</name>
</gene>
<protein>
    <submittedName>
        <fullName evidence="4">Acetyltransferase (GNAT) domain-containing protein</fullName>
    </submittedName>
</protein>
<dbReference type="InterPro" id="IPR000182">
    <property type="entry name" value="GNAT_dom"/>
</dbReference>
<dbReference type="Pfam" id="PF00583">
    <property type="entry name" value="Acetyltransf_1"/>
    <property type="match status" value="1"/>
</dbReference>
<keyword evidence="5" id="KW-1185">Reference proteome</keyword>
<dbReference type="STRING" id="1123282.SAMN02745823_02524"/>
<dbReference type="Gene3D" id="3.40.630.30">
    <property type="match status" value="1"/>
</dbReference>
<evidence type="ECO:0000256" key="1">
    <source>
        <dbReference type="ARBA" id="ARBA00022679"/>
    </source>
</evidence>
<dbReference type="GO" id="GO:0016747">
    <property type="term" value="F:acyltransferase activity, transferring groups other than amino-acyl groups"/>
    <property type="evidence" value="ECO:0007669"/>
    <property type="project" value="InterPro"/>
</dbReference>
<reference evidence="4 5" key="1">
    <citation type="submission" date="2016-11" db="EMBL/GenBank/DDBJ databases">
        <authorList>
            <person name="Jaros S."/>
            <person name="Januszkiewicz K."/>
            <person name="Wedrychowicz H."/>
        </authorList>
    </citation>
    <scope>NUCLEOTIDE SEQUENCE [LARGE SCALE GENOMIC DNA]</scope>
    <source>
        <strain evidence="4 5">DSM 10068</strain>
    </source>
</reference>
<evidence type="ECO:0000259" key="3">
    <source>
        <dbReference type="PROSITE" id="PS51186"/>
    </source>
</evidence>
<dbReference type="SUPFAM" id="SSF55729">
    <property type="entry name" value="Acyl-CoA N-acyltransferases (Nat)"/>
    <property type="match status" value="1"/>
</dbReference>
<proteinExistence type="predicted"/>
<evidence type="ECO:0000313" key="5">
    <source>
        <dbReference type="Proteomes" id="UP000183995"/>
    </source>
</evidence>
<dbReference type="InterPro" id="IPR016181">
    <property type="entry name" value="Acyl_CoA_acyltransferase"/>
</dbReference>
<dbReference type="EMBL" id="FQXV01000008">
    <property type="protein sequence ID" value="SHI11281.1"/>
    <property type="molecule type" value="Genomic_DNA"/>
</dbReference>
<sequence>MELRFAAPDDIEELIRLRLDFFAEEPDLTPDEVQAAAIASELRGYFRRQLNRDFYAALAVSGGRAAAVSFLVVHRKPANVRFPTGKTGEILNVYTRPPYREKGLATAALKLLIEKAKEEGLSFIALSATAAGKPVYERLGFTENSPQDYTEMTLRLS</sequence>
<dbReference type="RefSeq" id="WP_073079545.1">
    <property type="nucleotide sequence ID" value="NZ_FQXV01000008.1"/>
</dbReference>
<evidence type="ECO:0000313" key="4">
    <source>
        <dbReference type="EMBL" id="SHI11281.1"/>
    </source>
</evidence>
<dbReference type="PROSITE" id="PS51186">
    <property type="entry name" value="GNAT"/>
    <property type="match status" value="1"/>
</dbReference>
<dbReference type="OrthoDB" id="119498at2"/>
<dbReference type="AlphaFoldDB" id="A0A1M5YGT5"/>
<name>A0A1M5YGT5_9FIRM</name>
<dbReference type="Proteomes" id="UP000183995">
    <property type="component" value="Unassembled WGS sequence"/>
</dbReference>
<evidence type="ECO:0000256" key="2">
    <source>
        <dbReference type="ARBA" id="ARBA00023315"/>
    </source>
</evidence>
<organism evidence="4 5">
    <name type="scientific">Sporobacter termitidis DSM 10068</name>
    <dbReference type="NCBI Taxonomy" id="1123282"/>
    <lineage>
        <taxon>Bacteria</taxon>
        <taxon>Bacillati</taxon>
        <taxon>Bacillota</taxon>
        <taxon>Clostridia</taxon>
        <taxon>Eubacteriales</taxon>
        <taxon>Oscillospiraceae</taxon>
        <taxon>Sporobacter</taxon>
    </lineage>
</organism>
<dbReference type="InterPro" id="IPR050832">
    <property type="entry name" value="Bact_Acetyltransf"/>
</dbReference>